<dbReference type="InParanoid" id="A0A1Y2D6D7"/>
<dbReference type="OrthoDB" id="5419315at2759"/>
<sequence>MDAREGVIGAIELRRRAEMLEREIREWAGPAVKVLLRVEEEEEQCDKRKVEVGRTREMWREALLIVIHQMLFHHGPLHPSNRASLTRIVSLGSSPSAPCSHCAHAPPPDISKPSPSKPTREPTANTLHIIERALPWFLAATVAVSEKDRKVILEELRKKTPLYGGRNVPVVERIWARMDGEGWTLYWRQVLREEGITLMLA</sequence>
<evidence type="ECO:0000313" key="3">
    <source>
        <dbReference type="Proteomes" id="UP000193467"/>
    </source>
</evidence>
<gene>
    <name evidence="2" type="ORF">BCR35DRAFT_310215</name>
</gene>
<dbReference type="Proteomes" id="UP000193467">
    <property type="component" value="Unassembled WGS sequence"/>
</dbReference>
<evidence type="ECO:0000313" key="2">
    <source>
        <dbReference type="EMBL" id="ORY54861.1"/>
    </source>
</evidence>
<keyword evidence="3" id="KW-1185">Reference proteome</keyword>
<feature type="region of interest" description="Disordered" evidence="1">
    <location>
        <begin position="96"/>
        <end position="122"/>
    </location>
</feature>
<evidence type="ECO:0000256" key="1">
    <source>
        <dbReference type="SAM" id="MobiDB-lite"/>
    </source>
</evidence>
<protein>
    <submittedName>
        <fullName evidence="2">Uncharacterized protein</fullName>
    </submittedName>
</protein>
<dbReference type="STRING" id="106004.A0A1Y2D6D7"/>
<dbReference type="InterPro" id="IPR021858">
    <property type="entry name" value="Fun_TF"/>
</dbReference>
<accession>A0A1Y2D6D7</accession>
<dbReference type="Pfam" id="PF11951">
    <property type="entry name" value="Fungal_trans_2"/>
    <property type="match status" value="1"/>
</dbReference>
<dbReference type="EMBL" id="MCGR01000094">
    <property type="protein sequence ID" value="ORY54861.1"/>
    <property type="molecule type" value="Genomic_DNA"/>
</dbReference>
<organism evidence="2 3">
    <name type="scientific">Leucosporidium creatinivorum</name>
    <dbReference type="NCBI Taxonomy" id="106004"/>
    <lineage>
        <taxon>Eukaryota</taxon>
        <taxon>Fungi</taxon>
        <taxon>Dikarya</taxon>
        <taxon>Basidiomycota</taxon>
        <taxon>Pucciniomycotina</taxon>
        <taxon>Microbotryomycetes</taxon>
        <taxon>Leucosporidiales</taxon>
        <taxon>Leucosporidium</taxon>
    </lineage>
</organism>
<reference evidence="2 3" key="1">
    <citation type="submission" date="2016-07" db="EMBL/GenBank/DDBJ databases">
        <title>Pervasive Adenine N6-methylation of Active Genes in Fungi.</title>
        <authorList>
            <consortium name="DOE Joint Genome Institute"/>
            <person name="Mondo S.J."/>
            <person name="Dannebaum R.O."/>
            <person name="Kuo R.C."/>
            <person name="Labutti K."/>
            <person name="Haridas S."/>
            <person name="Kuo A."/>
            <person name="Salamov A."/>
            <person name="Ahrendt S.R."/>
            <person name="Lipzen A."/>
            <person name="Sullivan W."/>
            <person name="Andreopoulos W.B."/>
            <person name="Clum A."/>
            <person name="Lindquist E."/>
            <person name="Daum C."/>
            <person name="Ramamoorthy G.K."/>
            <person name="Gryganskyi A."/>
            <person name="Culley D."/>
            <person name="Magnuson J.K."/>
            <person name="James T.Y."/>
            <person name="O'Malley M.A."/>
            <person name="Stajich J.E."/>
            <person name="Spatafora J.W."/>
            <person name="Visel A."/>
            <person name="Grigoriev I.V."/>
        </authorList>
    </citation>
    <scope>NUCLEOTIDE SEQUENCE [LARGE SCALE GENOMIC DNA]</scope>
    <source>
        <strain evidence="2 3">62-1032</strain>
    </source>
</reference>
<dbReference type="AlphaFoldDB" id="A0A1Y2D6D7"/>
<proteinExistence type="predicted"/>
<comment type="caution">
    <text evidence="2">The sequence shown here is derived from an EMBL/GenBank/DDBJ whole genome shotgun (WGS) entry which is preliminary data.</text>
</comment>
<name>A0A1Y2D6D7_9BASI</name>